<name>A0A0Q3INY2_BRADI</name>
<accession>A0A0Q3INY2</accession>
<feature type="compositionally biased region" description="Pro residues" evidence="1">
    <location>
        <begin position="27"/>
        <end position="82"/>
    </location>
</feature>
<dbReference type="EMBL" id="CM000881">
    <property type="protein sequence ID" value="KQK07563.2"/>
    <property type="molecule type" value="Genomic_DNA"/>
</dbReference>
<feature type="signal peptide" evidence="2">
    <location>
        <begin position="1"/>
        <end position="24"/>
    </location>
</feature>
<proteinExistence type="predicted"/>
<organism evidence="3">
    <name type="scientific">Brachypodium distachyon</name>
    <name type="common">Purple false brome</name>
    <name type="synonym">Trachynia distachya</name>
    <dbReference type="NCBI Taxonomy" id="15368"/>
    <lineage>
        <taxon>Eukaryota</taxon>
        <taxon>Viridiplantae</taxon>
        <taxon>Streptophyta</taxon>
        <taxon>Embryophyta</taxon>
        <taxon>Tracheophyta</taxon>
        <taxon>Spermatophyta</taxon>
        <taxon>Magnoliopsida</taxon>
        <taxon>Liliopsida</taxon>
        <taxon>Poales</taxon>
        <taxon>Poaceae</taxon>
        <taxon>BOP clade</taxon>
        <taxon>Pooideae</taxon>
        <taxon>Stipodae</taxon>
        <taxon>Brachypodieae</taxon>
        <taxon>Brachypodium</taxon>
    </lineage>
</organism>
<feature type="chain" id="PRO_5036297554" evidence="2">
    <location>
        <begin position="25"/>
        <end position="128"/>
    </location>
</feature>
<reference evidence="3 4" key="1">
    <citation type="journal article" date="2010" name="Nature">
        <title>Genome sequencing and analysis of the model grass Brachypodium distachyon.</title>
        <authorList>
            <consortium name="International Brachypodium Initiative"/>
        </authorList>
    </citation>
    <scope>NUCLEOTIDE SEQUENCE [LARGE SCALE GENOMIC DNA]</scope>
    <source>
        <strain evidence="3 4">Bd21</strain>
    </source>
</reference>
<evidence type="ECO:0000313" key="4">
    <source>
        <dbReference type="EnsemblPlants" id="KQK07563"/>
    </source>
</evidence>
<evidence type="ECO:0000313" key="3">
    <source>
        <dbReference type="EMBL" id="KQK07563.2"/>
    </source>
</evidence>
<keyword evidence="5" id="KW-1185">Reference proteome</keyword>
<gene>
    <name evidence="3" type="ORF">BRADI_2g36596v3</name>
</gene>
<reference evidence="3" key="2">
    <citation type="submission" date="2017-06" db="EMBL/GenBank/DDBJ databases">
        <title>WGS assembly of Brachypodium distachyon.</title>
        <authorList>
            <consortium name="The International Brachypodium Initiative"/>
            <person name="Lucas S."/>
            <person name="Harmon-Smith M."/>
            <person name="Lail K."/>
            <person name="Tice H."/>
            <person name="Grimwood J."/>
            <person name="Bruce D."/>
            <person name="Barry K."/>
            <person name="Shu S."/>
            <person name="Lindquist E."/>
            <person name="Wang M."/>
            <person name="Pitluck S."/>
            <person name="Vogel J.P."/>
            <person name="Garvin D.F."/>
            <person name="Mockler T.C."/>
            <person name="Schmutz J."/>
            <person name="Rokhsar D."/>
            <person name="Bevan M.W."/>
        </authorList>
    </citation>
    <scope>NUCLEOTIDE SEQUENCE</scope>
    <source>
        <strain evidence="3">Bd21</strain>
    </source>
</reference>
<evidence type="ECO:0000256" key="1">
    <source>
        <dbReference type="SAM" id="MobiDB-lite"/>
    </source>
</evidence>
<keyword evidence="2" id="KW-0732">Signal</keyword>
<dbReference type="InParanoid" id="A0A0Q3INY2"/>
<dbReference type="Proteomes" id="UP000008810">
    <property type="component" value="Chromosome 2"/>
</dbReference>
<dbReference type="EnsemblPlants" id="KQK07563">
    <property type="protein sequence ID" value="KQK07563"/>
    <property type="gene ID" value="BRADI_2g36596v3"/>
</dbReference>
<reference evidence="4" key="3">
    <citation type="submission" date="2018-08" db="UniProtKB">
        <authorList>
            <consortium name="EnsemblPlants"/>
        </authorList>
    </citation>
    <scope>IDENTIFICATION</scope>
    <source>
        <strain evidence="4">cv. Bd21</strain>
    </source>
</reference>
<dbReference type="AlphaFoldDB" id="A0A0Q3INY2"/>
<feature type="region of interest" description="Disordered" evidence="1">
    <location>
        <begin position="21"/>
        <end position="128"/>
    </location>
</feature>
<evidence type="ECO:0000256" key="2">
    <source>
        <dbReference type="SAM" id="SignalP"/>
    </source>
</evidence>
<sequence>MAFGLLRRWLYLSAVDLAAPSLSAAPDSPPSPRPRLPPPPPPATSPPSPISPAPRLPSPTPPPPRPPRLPSPTPATSPPRRPPLLSTPTAGPSSLLPVGASSLLPNLLPAGPLWSVEAGSDSRRGSPR</sequence>
<evidence type="ECO:0000313" key="5">
    <source>
        <dbReference type="Proteomes" id="UP000008810"/>
    </source>
</evidence>
<dbReference type="Gramene" id="KQK07563">
    <property type="protein sequence ID" value="KQK07563"/>
    <property type="gene ID" value="BRADI_2g36596v3"/>
</dbReference>
<protein>
    <submittedName>
        <fullName evidence="3 4">Uncharacterized protein</fullName>
    </submittedName>
</protein>